<comment type="caution">
    <text evidence="5">The sequence shown here is derived from an EMBL/GenBank/DDBJ whole genome shotgun (WGS) entry which is preliminary data.</text>
</comment>
<organism evidence="5 6">
    <name type="scientific">Escallonia herrerae</name>
    <dbReference type="NCBI Taxonomy" id="1293975"/>
    <lineage>
        <taxon>Eukaryota</taxon>
        <taxon>Viridiplantae</taxon>
        <taxon>Streptophyta</taxon>
        <taxon>Embryophyta</taxon>
        <taxon>Tracheophyta</taxon>
        <taxon>Spermatophyta</taxon>
        <taxon>Magnoliopsida</taxon>
        <taxon>eudicotyledons</taxon>
        <taxon>Gunneridae</taxon>
        <taxon>Pentapetalae</taxon>
        <taxon>asterids</taxon>
        <taxon>campanulids</taxon>
        <taxon>Escalloniales</taxon>
        <taxon>Escalloniaceae</taxon>
        <taxon>Escallonia</taxon>
    </lineage>
</organism>
<dbReference type="InterPro" id="IPR052421">
    <property type="entry name" value="PCW_Enzyme_Inhibitor"/>
</dbReference>
<dbReference type="NCBIfam" id="TIGR01614">
    <property type="entry name" value="PME_inhib"/>
    <property type="match status" value="1"/>
</dbReference>
<dbReference type="AlphaFoldDB" id="A0AA88X665"/>
<dbReference type="InterPro" id="IPR006501">
    <property type="entry name" value="Pectinesterase_inhib_dom"/>
</dbReference>
<gene>
    <name evidence="5" type="ORF">RJ639_026992</name>
</gene>
<evidence type="ECO:0000256" key="2">
    <source>
        <dbReference type="ARBA" id="ARBA00023157"/>
    </source>
</evidence>
<dbReference type="Gene3D" id="1.20.140.40">
    <property type="entry name" value="Invertase/pectin methylesterase inhibitor family protein"/>
    <property type="match status" value="1"/>
</dbReference>
<feature type="domain" description="Pectinesterase inhibitor" evidence="4">
    <location>
        <begin position="1"/>
        <end position="133"/>
    </location>
</feature>
<dbReference type="Pfam" id="PF04043">
    <property type="entry name" value="PMEI"/>
    <property type="match status" value="1"/>
</dbReference>
<proteinExistence type="inferred from homology"/>
<dbReference type="GO" id="GO:0004857">
    <property type="term" value="F:enzyme inhibitor activity"/>
    <property type="evidence" value="ECO:0007669"/>
    <property type="project" value="InterPro"/>
</dbReference>
<dbReference type="Proteomes" id="UP001188597">
    <property type="component" value="Unassembled WGS sequence"/>
</dbReference>
<dbReference type="SMART" id="SM00856">
    <property type="entry name" value="PMEI"/>
    <property type="match status" value="1"/>
</dbReference>
<evidence type="ECO:0000256" key="1">
    <source>
        <dbReference type="ARBA" id="ARBA00022729"/>
    </source>
</evidence>
<sequence length="156" mass="17510">MYQDLCVSSLRSNPQSAVADVKGLARIMLELFRDKVTDNLVEVKKLQSKTTDPVIQDCLDICSDEYGFANHTYIPEAFKYFERNSMIDALTNTGWAYDEVETCKESFGEAHRSSPLVARSKYAMHLSHIAVDIMSILAKKTSYGTITKDSDLAIRG</sequence>
<evidence type="ECO:0000259" key="4">
    <source>
        <dbReference type="SMART" id="SM00856"/>
    </source>
</evidence>
<evidence type="ECO:0000256" key="3">
    <source>
        <dbReference type="ARBA" id="ARBA00038471"/>
    </source>
</evidence>
<keyword evidence="1" id="KW-0732">Signal</keyword>
<protein>
    <recommendedName>
        <fullName evidence="4">Pectinesterase inhibitor domain-containing protein</fullName>
    </recommendedName>
</protein>
<reference evidence="5" key="1">
    <citation type="submission" date="2022-12" db="EMBL/GenBank/DDBJ databases">
        <title>Draft genome assemblies for two species of Escallonia (Escalloniales).</title>
        <authorList>
            <person name="Chanderbali A."/>
            <person name="Dervinis C."/>
            <person name="Anghel I."/>
            <person name="Soltis D."/>
            <person name="Soltis P."/>
            <person name="Zapata F."/>
        </authorList>
    </citation>
    <scope>NUCLEOTIDE SEQUENCE</scope>
    <source>
        <strain evidence="5">UCBG64.0493</strain>
        <tissue evidence="5">Leaf</tissue>
    </source>
</reference>
<dbReference type="CDD" id="cd14859">
    <property type="entry name" value="PMEI_like"/>
    <property type="match status" value="1"/>
</dbReference>
<keyword evidence="6" id="KW-1185">Reference proteome</keyword>
<dbReference type="EMBL" id="JAVXUP010000051">
    <property type="protein sequence ID" value="KAK3040671.1"/>
    <property type="molecule type" value="Genomic_DNA"/>
</dbReference>
<dbReference type="SUPFAM" id="SSF101148">
    <property type="entry name" value="Plant invertase/pectin methylesterase inhibitor"/>
    <property type="match status" value="1"/>
</dbReference>
<dbReference type="PANTHER" id="PTHR36710">
    <property type="entry name" value="PECTINESTERASE INHIBITOR-LIKE"/>
    <property type="match status" value="1"/>
</dbReference>
<dbReference type="PANTHER" id="PTHR36710:SF18">
    <property type="entry name" value="PECTINESTERASE INHIBITOR 5-RELATED"/>
    <property type="match status" value="1"/>
</dbReference>
<evidence type="ECO:0000313" key="6">
    <source>
        <dbReference type="Proteomes" id="UP001188597"/>
    </source>
</evidence>
<accession>A0AA88X665</accession>
<dbReference type="InterPro" id="IPR035513">
    <property type="entry name" value="Invertase/methylesterase_inhib"/>
</dbReference>
<name>A0AA88X665_9ASTE</name>
<evidence type="ECO:0000313" key="5">
    <source>
        <dbReference type="EMBL" id="KAK3040671.1"/>
    </source>
</evidence>
<keyword evidence="2" id="KW-1015">Disulfide bond</keyword>
<comment type="similarity">
    <text evidence="3">Belongs to the PMEI family.</text>
</comment>